<sequence>MTLLFSIIARAEFYKVEIRRESSNLYQTREGIYIKTKFCYEYAIWESAILSYDKYSYNNKLIFNNGQSCEVEKILN</sequence>
<proteinExistence type="predicted"/>
<evidence type="ECO:0000313" key="1">
    <source>
        <dbReference type="EMBL" id="OBX06429.1"/>
    </source>
</evidence>
<comment type="caution">
    <text evidence="1">The sequence shown here is derived from an EMBL/GenBank/DDBJ whole genome shotgun (WGS) entry which is preliminary data.</text>
</comment>
<protein>
    <submittedName>
        <fullName evidence="1">Uncharacterized protein</fullName>
    </submittedName>
</protein>
<reference evidence="1 2" key="1">
    <citation type="submission" date="2014-11" db="EMBL/GenBank/DDBJ databases">
        <title>Pan-genome of Gallibacterium spp.</title>
        <authorList>
            <person name="Kudirkiene E."/>
            <person name="Bojesen A.M."/>
        </authorList>
    </citation>
    <scope>NUCLEOTIDE SEQUENCE [LARGE SCALE GENOMIC DNA]</scope>
    <source>
        <strain evidence="1 2">18469/18</strain>
    </source>
</reference>
<organism evidence="1 2">
    <name type="scientific">Gallibacterium salpingitidis</name>
    <dbReference type="NCBI Taxonomy" id="505341"/>
    <lineage>
        <taxon>Bacteria</taxon>
        <taxon>Pseudomonadati</taxon>
        <taxon>Pseudomonadota</taxon>
        <taxon>Gammaproteobacteria</taxon>
        <taxon>Pasteurellales</taxon>
        <taxon>Pasteurellaceae</taxon>
        <taxon>Gallibacterium</taxon>
    </lineage>
</organism>
<dbReference type="EMBL" id="JTJU01000099">
    <property type="protein sequence ID" value="OBX06429.1"/>
    <property type="molecule type" value="Genomic_DNA"/>
</dbReference>
<accession>A0AB36DZC4</accession>
<dbReference type="Proteomes" id="UP000092527">
    <property type="component" value="Unassembled WGS sequence"/>
</dbReference>
<name>A0AB36DZC4_9PAST</name>
<dbReference type="AlphaFoldDB" id="A0AB36DZC4"/>
<evidence type="ECO:0000313" key="2">
    <source>
        <dbReference type="Proteomes" id="UP000092527"/>
    </source>
</evidence>
<gene>
    <name evidence="1" type="ORF">QV09_12185</name>
</gene>